<evidence type="ECO:0000313" key="3">
    <source>
        <dbReference type="Proteomes" id="UP000658720"/>
    </source>
</evidence>
<protein>
    <submittedName>
        <fullName evidence="2">Low-complexity tail membrane protein</fullName>
    </submittedName>
</protein>
<feature type="transmembrane region" description="Helical" evidence="1">
    <location>
        <begin position="130"/>
        <end position="150"/>
    </location>
</feature>
<feature type="transmembrane region" description="Helical" evidence="1">
    <location>
        <begin position="40"/>
        <end position="62"/>
    </location>
</feature>
<dbReference type="InterPro" id="IPR049610">
    <property type="entry name" value="LCTMP-like"/>
</dbReference>
<evidence type="ECO:0000313" key="2">
    <source>
        <dbReference type="EMBL" id="MBE9253386.1"/>
    </source>
</evidence>
<dbReference type="NCBIfam" id="NF033183">
    <property type="entry name" value="colliding_TM"/>
    <property type="match status" value="1"/>
</dbReference>
<dbReference type="Proteomes" id="UP000658720">
    <property type="component" value="Unassembled WGS sequence"/>
</dbReference>
<comment type="caution">
    <text evidence="2">The sequence shown here is derived from an EMBL/GenBank/DDBJ whole genome shotgun (WGS) entry which is preliminary data.</text>
</comment>
<keyword evidence="1" id="KW-0812">Transmembrane</keyword>
<dbReference type="EMBL" id="JADEVV010000012">
    <property type="protein sequence ID" value="MBE9253386.1"/>
    <property type="molecule type" value="Genomic_DNA"/>
</dbReference>
<name>A0ABR9VT20_9SYNC</name>
<reference evidence="2 3" key="1">
    <citation type="submission" date="2020-10" db="EMBL/GenBank/DDBJ databases">
        <authorList>
            <person name="Castelo-Branco R."/>
            <person name="Eusebio N."/>
            <person name="Adriana R."/>
            <person name="Vieira A."/>
            <person name="Brugerolle De Fraissinette N."/>
            <person name="Rezende De Castro R."/>
            <person name="Schneider M.P."/>
            <person name="Vasconcelos V."/>
            <person name="Leao P.N."/>
        </authorList>
    </citation>
    <scope>NUCLEOTIDE SEQUENCE [LARGE SCALE GENOMIC DNA]</scope>
    <source>
        <strain evidence="2 3">LEGE 00031</strain>
    </source>
</reference>
<evidence type="ECO:0000256" key="1">
    <source>
        <dbReference type="SAM" id="Phobius"/>
    </source>
</evidence>
<feature type="transmembrane region" description="Helical" evidence="1">
    <location>
        <begin position="98"/>
        <end position="118"/>
    </location>
</feature>
<accession>A0ABR9VT20</accession>
<feature type="transmembrane region" description="Helical" evidence="1">
    <location>
        <begin position="12"/>
        <end position="34"/>
    </location>
</feature>
<gene>
    <name evidence="2" type="ORF">IQ217_05805</name>
</gene>
<keyword evidence="3" id="KW-1185">Reference proteome</keyword>
<keyword evidence="1" id="KW-1133">Transmembrane helix</keyword>
<organism evidence="2 3">
    <name type="scientific">Synechocystis salina LEGE 00031</name>
    <dbReference type="NCBI Taxonomy" id="1828736"/>
    <lineage>
        <taxon>Bacteria</taxon>
        <taxon>Bacillati</taxon>
        <taxon>Cyanobacteriota</taxon>
        <taxon>Cyanophyceae</taxon>
        <taxon>Synechococcales</taxon>
        <taxon>Merismopediaceae</taxon>
        <taxon>Synechocystis</taxon>
    </lineage>
</organism>
<sequence length="200" mass="22305">MGASFRAEPFLWIHLAGIVVVPLALLTMMLGLALGTPFSVYGVELIFLIAVGWLPVMVMQWFKPFEIFSLLIIALRPDSLREDQLRILSLFKRGQQRWITLLGGLIGLGLLWLVYYYAPIAYPWVTDLPQIRLAGLGLGAIAYLMANLFLQVPLSVLGVLSTSQTNFAEATPLEANEIKQQFTIPGIKLRQIPLVPRIES</sequence>
<dbReference type="RefSeq" id="WP_194019250.1">
    <property type="nucleotide sequence ID" value="NZ_JADEVV010000012.1"/>
</dbReference>
<proteinExistence type="predicted"/>
<keyword evidence="1" id="KW-0472">Membrane</keyword>